<dbReference type="Proteomes" id="UP001231189">
    <property type="component" value="Unassembled WGS sequence"/>
</dbReference>
<dbReference type="PANTHER" id="PTHR34223">
    <property type="entry name" value="OS11G0201299 PROTEIN"/>
    <property type="match status" value="1"/>
</dbReference>
<protein>
    <recommendedName>
        <fullName evidence="2">F-box domain-containing protein</fullName>
    </recommendedName>
</protein>
<dbReference type="EMBL" id="JAUUTY010000005">
    <property type="protein sequence ID" value="KAK1627813.1"/>
    <property type="molecule type" value="Genomic_DNA"/>
</dbReference>
<dbReference type="InterPro" id="IPR055411">
    <property type="entry name" value="LRR_FXL15/At3g58940/PEG3-like"/>
</dbReference>
<feature type="region of interest" description="Disordered" evidence="1">
    <location>
        <begin position="1"/>
        <end position="33"/>
    </location>
</feature>
<dbReference type="PROSITE" id="PS50181">
    <property type="entry name" value="FBOX"/>
    <property type="match status" value="1"/>
</dbReference>
<evidence type="ECO:0000313" key="3">
    <source>
        <dbReference type="EMBL" id="KAK1627813.1"/>
    </source>
</evidence>
<dbReference type="InterPro" id="IPR053197">
    <property type="entry name" value="F-box_SCFL_complex_component"/>
</dbReference>
<keyword evidence="4" id="KW-1185">Reference proteome</keyword>
<proteinExistence type="predicted"/>
<dbReference type="InterPro" id="IPR053781">
    <property type="entry name" value="F-box_AtFBL13-like"/>
</dbReference>
<dbReference type="Gene3D" id="1.20.1280.50">
    <property type="match status" value="1"/>
</dbReference>
<dbReference type="Pfam" id="PF00646">
    <property type="entry name" value="F-box"/>
    <property type="match status" value="1"/>
</dbReference>
<accession>A0AAD8W000</accession>
<name>A0AAD8W000_LOLMU</name>
<comment type="caution">
    <text evidence="3">The sequence shown here is derived from an EMBL/GenBank/DDBJ whole genome shotgun (WGS) entry which is preliminary data.</text>
</comment>
<dbReference type="SUPFAM" id="SSF52047">
    <property type="entry name" value="RNI-like"/>
    <property type="match status" value="1"/>
</dbReference>
<dbReference type="InterPro" id="IPR036047">
    <property type="entry name" value="F-box-like_dom_sf"/>
</dbReference>
<gene>
    <name evidence="3" type="ORF">QYE76_002128</name>
</gene>
<dbReference type="CDD" id="cd22160">
    <property type="entry name" value="F-box_AtFBL13-like"/>
    <property type="match status" value="1"/>
</dbReference>
<dbReference type="Pfam" id="PF24758">
    <property type="entry name" value="LRR_At5g56370"/>
    <property type="match status" value="1"/>
</dbReference>
<evidence type="ECO:0000313" key="4">
    <source>
        <dbReference type="Proteomes" id="UP001231189"/>
    </source>
</evidence>
<reference evidence="3" key="1">
    <citation type="submission" date="2023-07" db="EMBL/GenBank/DDBJ databases">
        <title>A chromosome-level genome assembly of Lolium multiflorum.</title>
        <authorList>
            <person name="Chen Y."/>
            <person name="Copetti D."/>
            <person name="Kolliker R."/>
            <person name="Studer B."/>
        </authorList>
    </citation>
    <scope>NUCLEOTIDE SEQUENCE</scope>
    <source>
        <strain evidence="3">02402/16</strain>
        <tissue evidence="3">Leaf</tissue>
    </source>
</reference>
<sequence>MDLRDVLGVTPPSPKRLRNEETPPPAGSNGADRLSDLPEGVLHHLLSLLPAHEAVRTCVLARRWRHLWMSAPGLVVTEINGFRSAEKLDSFVTRLLLLHRSGDGGDARLESCEFSLCGFYFDFDGFLPASAPHLTRWILTALQRQVKALRVSLGDFEEDFQLPHQPLSSHNLTTLDLDNVDTNDSVLDFSGCPALLNLKMSFAHVNAHRIASQSLKHLIMKYCGFYAEERTRISLPSLVSLELIDPMGRAPLLESMPALQTATFLFNYDCTDICSDRIGRFDACGRSMCEGCYYNYEPVDDHNDSLLLKGLSEATELNLEAIPDVVCTQAYPFNP</sequence>
<dbReference type="SUPFAM" id="SSF81383">
    <property type="entry name" value="F-box domain"/>
    <property type="match status" value="1"/>
</dbReference>
<feature type="domain" description="F-box" evidence="2">
    <location>
        <begin position="31"/>
        <end position="79"/>
    </location>
</feature>
<organism evidence="3 4">
    <name type="scientific">Lolium multiflorum</name>
    <name type="common">Italian ryegrass</name>
    <name type="synonym">Lolium perenne subsp. multiflorum</name>
    <dbReference type="NCBI Taxonomy" id="4521"/>
    <lineage>
        <taxon>Eukaryota</taxon>
        <taxon>Viridiplantae</taxon>
        <taxon>Streptophyta</taxon>
        <taxon>Embryophyta</taxon>
        <taxon>Tracheophyta</taxon>
        <taxon>Spermatophyta</taxon>
        <taxon>Magnoliopsida</taxon>
        <taxon>Liliopsida</taxon>
        <taxon>Poales</taxon>
        <taxon>Poaceae</taxon>
        <taxon>BOP clade</taxon>
        <taxon>Pooideae</taxon>
        <taxon>Poodae</taxon>
        <taxon>Poeae</taxon>
        <taxon>Poeae Chloroplast Group 2 (Poeae type)</taxon>
        <taxon>Loliodinae</taxon>
        <taxon>Loliinae</taxon>
        <taxon>Lolium</taxon>
    </lineage>
</organism>
<dbReference type="PANTHER" id="PTHR34223:SF22">
    <property type="entry name" value="OS11G0208300 PROTEIN"/>
    <property type="match status" value="1"/>
</dbReference>
<dbReference type="InterPro" id="IPR001810">
    <property type="entry name" value="F-box_dom"/>
</dbReference>
<dbReference type="AlphaFoldDB" id="A0AAD8W000"/>
<evidence type="ECO:0000256" key="1">
    <source>
        <dbReference type="SAM" id="MobiDB-lite"/>
    </source>
</evidence>
<evidence type="ECO:0000259" key="2">
    <source>
        <dbReference type="PROSITE" id="PS50181"/>
    </source>
</evidence>